<dbReference type="Pfam" id="PF03259">
    <property type="entry name" value="Robl_LC7"/>
    <property type="match status" value="1"/>
</dbReference>
<reference evidence="3" key="1">
    <citation type="submission" date="2021-01" db="EMBL/GenBank/DDBJ databases">
        <authorList>
            <person name="Corre E."/>
            <person name="Pelletier E."/>
            <person name="Niang G."/>
            <person name="Scheremetjew M."/>
            <person name="Finn R."/>
            <person name="Kale V."/>
            <person name="Holt S."/>
            <person name="Cochrane G."/>
            <person name="Meng A."/>
            <person name="Brown T."/>
            <person name="Cohen L."/>
        </authorList>
    </citation>
    <scope>NUCLEOTIDE SEQUENCE</scope>
    <source>
        <strain evidence="3">CCMP1594</strain>
    </source>
</reference>
<accession>A0A7S4LLC1</accession>
<evidence type="ECO:0000259" key="2">
    <source>
        <dbReference type="SMART" id="SM00960"/>
    </source>
</evidence>
<sequence>MGNQPSNDVESAPKGPIEEWIDKIASVPGVKAVIITDPEGLPLRDTFATWEAGWMLQYATLCSQFVKRAKVAVTTFDNNDELNLVRIRSKKDEVLVALDKDYILIVIQSIGLTKTDVPITIYF</sequence>
<feature type="domain" description="Roadblock/LAMTOR2" evidence="2">
    <location>
        <begin position="17"/>
        <end position="108"/>
    </location>
</feature>
<dbReference type="EMBL" id="HBJA01140362">
    <property type="protein sequence ID" value="CAE0836942.1"/>
    <property type="molecule type" value="Transcribed_RNA"/>
</dbReference>
<dbReference type="AlphaFoldDB" id="A0A7S4LLC1"/>
<dbReference type="PANTHER" id="PTHR10779">
    <property type="entry name" value="DYNEIN LIGHT CHAIN ROADBLOCK"/>
    <property type="match status" value="1"/>
</dbReference>
<dbReference type="SMART" id="SM00960">
    <property type="entry name" value="Robl_LC7"/>
    <property type="match status" value="1"/>
</dbReference>
<organism evidence="3">
    <name type="scientific">Eutreptiella gymnastica</name>
    <dbReference type="NCBI Taxonomy" id="73025"/>
    <lineage>
        <taxon>Eukaryota</taxon>
        <taxon>Discoba</taxon>
        <taxon>Euglenozoa</taxon>
        <taxon>Euglenida</taxon>
        <taxon>Spirocuta</taxon>
        <taxon>Euglenophyceae</taxon>
        <taxon>Eutreptiales</taxon>
        <taxon>Eutreptiaceae</taxon>
        <taxon>Eutreptiella</taxon>
    </lineage>
</organism>
<gene>
    <name evidence="3" type="ORF">EGYM00163_LOCUS48311</name>
</gene>
<evidence type="ECO:0000313" key="3">
    <source>
        <dbReference type="EMBL" id="CAE0836942.1"/>
    </source>
</evidence>
<name>A0A7S4LLC1_9EUGL</name>
<dbReference type="InterPro" id="IPR004942">
    <property type="entry name" value="Roadblock/LAMTOR2_dom"/>
</dbReference>
<dbReference type="Gene3D" id="3.30.450.30">
    <property type="entry name" value="Dynein light chain 2a, cytoplasmic"/>
    <property type="match status" value="1"/>
</dbReference>
<dbReference type="SUPFAM" id="SSF103196">
    <property type="entry name" value="Roadblock/LC7 domain"/>
    <property type="match status" value="1"/>
</dbReference>
<comment type="similarity">
    <text evidence="1">Belongs to the GAMAD family.</text>
</comment>
<evidence type="ECO:0000256" key="1">
    <source>
        <dbReference type="ARBA" id="ARBA00007191"/>
    </source>
</evidence>
<protein>
    <recommendedName>
        <fullName evidence="2">Roadblock/LAMTOR2 domain-containing protein</fullName>
    </recommendedName>
</protein>
<proteinExistence type="inferred from homology"/>